<feature type="transmembrane region" description="Helical" evidence="1">
    <location>
        <begin position="55"/>
        <end position="74"/>
    </location>
</feature>
<name>A0ABU4GRN5_9CLOT</name>
<keyword evidence="1" id="KW-1133">Transmembrane helix</keyword>
<dbReference type="RefSeq" id="WP_318066472.1">
    <property type="nucleotide sequence ID" value="NZ_JAWONS010000324.1"/>
</dbReference>
<proteinExistence type="predicted"/>
<feature type="transmembrane region" description="Helical" evidence="1">
    <location>
        <begin position="16"/>
        <end position="35"/>
    </location>
</feature>
<comment type="caution">
    <text evidence="2">The sequence shown here is derived from an EMBL/GenBank/DDBJ whole genome shotgun (WGS) entry which is preliminary data.</text>
</comment>
<keyword evidence="3" id="KW-1185">Reference proteome</keyword>
<accession>A0ABU4GRN5</accession>
<sequence>MKGIYLEFYKMRRKKIWVTIVALFGVECLWALWAFRDMNAKELSQGYMQCQYHFSVLNTILMPMIAAITASRICDLEHKGQTFKLLLTAMPAGALFDAKFICASLYMAAVGTAQTLFIIILGKTVGFTGTFSPGYLVYGLITTVTVTITILALQQVVSLLFSNQMIPLIVGITGSFAGLFSLFLPPGIQKGIIWSYYGVLTPVKMNWDSQTKIADLQYIPVDWSGFVLLLGLFAAIYLTGRWCFIRKER</sequence>
<keyword evidence="1" id="KW-0812">Transmembrane</keyword>
<feature type="transmembrane region" description="Helical" evidence="1">
    <location>
        <begin position="165"/>
        <end position="184"/>
    </location>
</feature>
<dbReference type="CDD" id="cd21809">
    <property type="entry name" value="ABC-2_lan_permease-like"/>
    <property type="match status" value="1"/>
</dbReference>
<keyword evidence="1" id="KW-0472">Membrane</keyword>
<evidence type="ECO:0000313" key="2">
    <source>
        <dbReference type="EMBL" id="MDW2800291.1"/>
    </source>
</evidence>
<organism evidence="2 3">
    <name type="scientific">Clostridium boliviensis</name>
    <dbReference type="NCBI Taxonomy" id="318465"/>
    <lineage>
        <taxon>Bacteria</taxon>
        <taxon>Bacillati</taxon>
        <taxon>Bacillota</taxon>
        <taxon>Clostridia</taxon>
        <taxon>Eubacteriales</taxon>
        <taxon>Clostridiaceae</taxon>
        <taxon>Clostridium</taxon>
    </lineage>
</organism>
<feature type="transmembrane region" description="Helical" evidence="1">
    <location>
        <begin position="134"/>
        <end position="153"/>
    </location>
</feature>
<protein>
    <submittedName>
        <fullName evidence="2">ABC transporter permease</fullName>
    </submittedName>
</protein>
<dbReference type="Proteomes" id="UP001276854">
    <property type="component" value="Unassembled WGS sequence"/>
</dbReference>
<feature type="transmembrane region" description="Helical" evidence="1">
    <location>
        <begin position="100"/>
        <end position="122"/>
    </location>
</feature>
<evidence type="ECO:0000313" key="3">
    <source>
        <dbReference type="Proteomes" id="UP001276854"/>
    </source>
</evidence>
<evidence type="ECO:0000256" key="1">
    <source>
        <dbReference type="SAM" id="Phobius"/>
    </source>
</evidence>
<reference evidence="2 3" key="1">
    <citation type="submission" date="2023-10" db="EMBL/GenBank/DDBJ databases">
        <title>A novel Glycoside Hydrolase 43-Like Enzyme from Clostrdium boliviensis is an Endo-xylanase, and a Candidate for Xylooligosaccharides Production from Different Xylan Substrates.</title>
        <authorList>
            <person name="Alvarez M.T."/>
            <person name="Rocabado-Villegas L.R."/>
            <person name="Salas-Veizaga D.M."/>
            <person name="Linares-Pasten J.A."/>
            <person name="Gudmundsdottir E.E."/>
            <person name="Hreggvidsson G.O."/>
            <person name="Adlercreutz P."/>
            <person name="Nordberg Karlsson E."/>
        </authorList>
    </citation>
    <scope>NUCLEOTIDE SEQUENCE [LARGE SCALE GENOMIC DNA]</scope>
    <source>
        <strain evidence="2 3">E-1</strain>
    </source>
</reference>
<feature type="transmembrane region" description="Helical" evidence="1">
    <location>
        <begin position="223"/>
        <end position="244"/>
    </location>
</feature>
<dbReference type="EMBL" id="JAWONS010000324">
    <property type="protein sequence ID" value="MDW2800291.1"/>
    <property type="molecule type" value="Genomic_DNA"/>
</dbReference>
<dbReference type="Pfam" id="PF12730">
    <property type="entry name" value="ABC2_membrane_4"/>
    <property type="match status" value="1"/>
</dbReference>
<gene>
    <name evidence="2" type="ORF">RZO55_22230</name>
</gene>